<protein>
    <submittedName>
        <fullName evidence="2">Uncharacterized protein</fullName>
    </submittedName>
</protein>
<evidence type="ECO:0000256" key="1">
    <source>
        <dbReference type="SAM" id="MobiDB-lite"/>
    </source>
</evidence>
<organism evidence="2 3">
    <name type="scientific">Tanacetum coccineum</name>
    <dbReference type="NCBI Taxonomy" id="301880"/>
    <lineage>
        <taxon>Eukaryota</taxon>
        <taxon>Viridiplantae</taxon>
        <taxon>Streptophyta</taxon>
        <taxon>Embryophyta</taxon>
        <taxon>Tracheophyta</taxon>
        <taxon>Spermatophyta</taxon>
        <taxon>Magnoliopsida</taxon>
        <taxon>eudicotyledons</taxon>
        <taxon>Gunneridae</taxon>
        <taxon>Pentapetalae</taxon>
        <taxon>asterids</taxon>
        <taxon>campanulids</taxon>
        <taxon>Asterales</taxon>
        <taxon>Asteraceae</taxon>
        <taxon>Asteroideae</taxon>
        <taxon>Anthemideae</taxon>
        <taxon>Anthemidinae</taxon>
        <taxon>Tanacetum</taxon>
    </lineage>
</organism>
<gene>
    <name evidence="2" type="ORF">Tco_1054466</name>
</gene>
<comment type="caution">
    <text evidence="2">The sequence shown here is derived from an EMBL/GenBank/DDBJ whole genome shotgun (WGS) entry which is preliminary data.</text>
</comment>
<proteinExistence type="predicted"/>
<dbReference type="Proteomes" id="UP001151760">
    <property type="component" value="Unassembled WGS sequence"/>
</dbReference>
<feature type="non-terminal residue" evidence="2">
    <location>
        <position position="1"/>
    </location>
</feature>
<accession>A0ABQ5GX93</accession>
<feature type="compositionally biased region" description="Low complexity" evidence="1">
    <location>
        <begin position="164"/>
        <end position="196"/>
    </location>
</feature>
<name>A0ABQ5GX93_9ASTR</name>
<evidence type="ECO:0000313" key="3">
    <source>
        <dbReference type="Proteomes" id="UP001151760"/>
    </source>
</evidence>
<reference evidence="2" key="1">
    <citation type="journal article" date="2022" name="Int. J. Mol. Sci.">
        <title>Draft Genome of Tanacetum Coccineum: Genomic Comparison of Closely Related Tanacetum-Family Plants.</title>
        <authorList>
            <person name="Yamashiro T."/>
            <person name="Shiraishi A."/>
            <person name="Nakayama K."/>
            <person name="Satake H."/>
        </authorList>
    </citation>
    <scope>NUCLEOTIDE SEQUENCE</scope>
</reference>
<keyword evidence="3" id="KW-1185">Reference proteome</keyword>
<feature type="compositionally biased region" description="Polar residues" evidence="1">
    <location>
        <begin position="76"/>
        <end position="85"/>
    </location>
</feature>
<feature type="region of interest" description="Disordered" evidence="1">
    <location>
        <begin position="152"/>
        <end position="196"/>
    </location>
</feature>
<sequence>VMAIYTISISLDSSEESVGAPSGRVFWLGRIPTTVPVTTPTIDPPVIHDDTSLIPTETPTISPITSTIPPTAPTTHYTSPFIHTNPSDDDTPDTPPSPTHEIPPVEPIPYGRPYRYHPNGPVHMMTARKRVGPLPTHRLVVRHSVDYSSSDYFTSDYSSRDLPSDSSSEMPSDSSSDALSDSSSSHSSLDHSSPTLPSGALSYVRANLLPPRKRIRSPDFATDLEDCSDESYESSVPRETSLRDAVVVRGSDEPYLEPDIDPRFRQRSMSVLHIVTPPFLHIAAEANLGYYFKGHVGSLEDDEEGLLDVLVKLETSFGELFCPCDAAAKQEEKGRPCAIFKLYKVNCVGNGL</sequence>
<feature type="compositionally biased region" description="Low complexity" evidence="1">
    <location>
        <begin position="59"/>
        <end position="75"/>
    </location>
</feature>
<dbReference type="EMBL" id="BQNB010018961">
    <property type="protein sequence ID" value="GJT80124.1"/>
    <property type="molecule type" value="Genomic_DNA"/>
</dbReference>
<reference evidence="2" key="2">
    <citation type="submission" date="2022-01" db="EMBL/GenBank/DDBJ databases">
        <authorList>
            <person name="Yamashiro T."/>
            <person name="Shiraishi A."/>
            <person name="Satake H."/>
            <person name="Nakayama K."/>
        </authorList>
    </citation>
    <scope>NUCLEOTIDE SEQUENCE</scope>
</reference>
<feature type="region of interest" description="Disordered" evidence="1">
    <location>
        <begin position="59"/>
        <end position="111"/>
    </location>
</feature>
<evidence type="ECO:0000313" key="2">
    <source>
        <dbReference type="EMBL" id="GJT80124.1"/>
    </source>
</evidence>